<dbReference type="EMBL" id="FZNR01000029">
    <property type="protein sequence ID" value="SNS93481.1"/>
    <property type="molecule type" value="Genomic_DNA"/>
</dbReference>
<gene>
    <name evidence="3" type="ORF">SAMN06264365_12942</name>
</gene>
<sequence length="168" mass="19000">MTERKPIGMSFESWVEQQIGDAVDRGDFDGLPGVGKALPPTGDDEDWWFRDYLRRQEVTADVSLPLPLRLRKEADEIDDAVRALTAEDRVRAVVDDLNQRVEQSWRLPADGALIARRLDAEAVVARWQASRPGSEPVEAEPSADARHTTPSQRSAWWNRFTQRRHAAG</sequence>
<dbReference type="Proteomes" id="UP000198415">
    <property type="component" value="Unassembled WGS sequence"/>
</dbReference>
<reference evidence="3 4" key="1">
    <citation type="submission" date="2017-06" db="EMBL/GenBank/DDBJ databases">
        <authorList>
            <person name="Kim H.J."/>
            <person name="Triplett B.A."/>
        </authorList>
    </citation>
    <scope>NUCLEOTIDE SEQUENCE [LARGE SCALE GENOMIC DNA]</scope>
    <source>
        <strain evidence="3 4">DSM 43151</strain>
    </source>
</reference>
<protein>
    <recommendedName>
        <fullName evidence="2">DnaJ homologue subfamily C member 28 conserved domain-containing protein</fullName>
    </recommendedName>
</protein>
<accession>A0A239IIV0</accession>
<proteinExistence type="predicted"/>
<evidence type="ECO:0000256" key="1">
    <source>
        <dbReference type="SAM" id="MobiDB-lite"/>
    </source>
</evidence>
<dbReference type="RefSeq" id="WP_089298583.1">
    <property type="nucleotide sequence ID" value="NZ_BOMU01000112.1"/>
</dbReference>
<dbReference type="Pfam" id="PF09350">
    <property type="entry name" value="DJC28_CD"/>
    <property type="match status" value="1"/>
</dbReference>
<feature type="region of interest" description="Disordered" evidence="1">
    <location>
        <begin position="129"/>
        <end position="168"/>
    </location>
</feature>
<dbReference type="AlphaFoldDB" id="A0A239IIV0"/>
<keyword evidence="4" id="KW-1185">Reference proteome</keyword>
<evidence type="ECO:0000313" key="4">
    <source>
        <dbReference type="Proteomes" id="UP000198415"/>
    </source>
</evidence>
<evidence type="ECO:0000259" key="2">
    <source>
        <dbReference type="Pfam" id="PF09350"/>
    </source>
</evidence>
<dbReference type="OrthoDB" id="3395286at2"/>
<dbReference type="InterPro" id="IPR018961">
    <property type="entry name" value="DnaJ_homolog_subfam-C_membr-28"/>
</dbReference>
<evidence type="ECO:0000313" key="3">
    <source>
        <dbReference type="EMBL" id="SNS93481.1"/>
    </source>
</evidence>
<name>A0A239IIV0_9ACTN</name>
<organism evidence="3 4">
    <name type="scientific">Actinoplanes regularis</name>
    <dbReference type="NCBI Taxonomy" id="52697"/>
    <lineage>
        <taxon>Bacteria</taxon>
        <taxon>Bacillati</taxon>
        <taxon>Actinomycetota</taxon>
        <taxon>Actinomycetes</taxon>
        <taxon>Micromonosporales</taxon>
        <taxon>Micromonosporaceae</taxon>
        <taxon>Actinoplanes</taxon>
    </lineage>
</organism>
<feature type="domain" description="DnaJ homologue subfamily C member 28 conserved" evidence="2">
    <location>
        <begin position="14"/>
        <end position="82"/>
    </location>
</feature>